<evidence type="ECO:0000259" key="10">
    <source>
        <dbReference type="Pfam" id="PF02727"/>
    </source>
</evidence>
<evidence type="ECO:0000256" key="1">
    <source>
        <dbReference type="ARBA" id="ARBA00007983"/>
    </source>
</evidence>
<dbReference type="GO" id="GO:0005507">
    <property type="term" value="F:copper ion binding"/>
    <property type="evidence" value="ECO:0007669"/>
    <property type="project" value="InterPro"/>
</dbReference>
<dbReference type="SUPFAM" id="SSF54416">
    <property type="entry name" value="Amine oxidase N-terminal region"/>
    <property type="match status" value="2"/>
</dbReference>
<dbReference type="SUPFAM" id="SSF49998">
    <property type="entry name" value="Amine oxidase catalytic domain"/>
    <property type="match status" value="1"/>
</dbReference>
<keyword evidence="8" id="KW-0812">Transmembrane</keyword>
<dbReference type="GO" id="GO:0005886">
    <property type="term" value="C:plasma membrane"/>
    <property type="evidence" value="ECO:0007669"/>
    <property type="project" value="TreeGrafter"/>
</dbReference>
<dbReference type="InterPro" id="IPR016182">
    <property type="entry name" value="Cu_amine_oxidase_N-reg"/>
</dbReference>
<dbReference type="PANTHER" id="PTHR10638:SF20">
    <property type="entry name" value="AMINE OXIDASE"/>
    <property type="match status" value="1"/>
</dbReference>
<dbReference type="Gene3D" id="2.70.98.20">
    <property type="entry name" value="Copper amine oxidase, catalytic domain"/>
    <property type="match status" value="1"/>
</dbReference>
<reference evidence="11 12" key="1">
    <citation type="submission" date="2024-01" db="EMBL/GenBank/DDBJ databases">
        <title>The genome of the rayed Mediterranean limpet Patella caerulea (Linnaeus, 1758).</title>
        <authorList>
            <person name="Anh-Thu Weber A."/>
            <person name="Halstead-Nussloch G."/>
        </authorList>
    </citation>
    <scope>NUCLEOTIDE SEQUENCE [LARGE SCALE GENOMIC DNA]</scope>
    <source>
        <strain evidence="11">AATW-2023a</strain>
        <tissue evidence="11">Whole specimen</tissue>
    </source>
</reference>
<dbReference type="Gene3D" id="3.10.450.40">
    <property type="match status" value="2"/>
</dbReference>
<comment type="caution">
    <text evidence="11">The sequence shown here is derived from an EMBL/GenBank/DDBJ whole genome shotgun (WGS) entry which is preliminary data.</text>
</comment>
<keyword evidence="3 6" id="KW-0801">TPQ</keyword>
<dbReference type="GO" id="GO:0008131">
    <property type="term" value="F:primary methylamine oxidase activity"/>
    <property type="evidence" value="ECO:0007669"/>
    <property type="project" value="InterPro"/>
</dbReference>
<evidence type="ECO:0000256" key="3">
    <source>
        <dbReference type="ARBA" id="ARBA00022772"/>
    </source>
</evidence>
<accession>A0AAN8KAR2</accession>
<dbReference type="GO" id="GO:0009308">
    <property type="term" value="P:amine metabolic process"/>
    <property type="evidence" value="ECO:0007669"/>
    <property type="project" value="UniProtKB-UniRule"/>
</dbReference>
<keyword evidence="8" id="KW-0472">Membrane</keyword>
<feature type="transmembrane region" description="Helical" evidence="8">
    <location>
        <begin position="12"/>
        <end position="36"/>
    </location>
</feature>
<comment type="similarity">
    <text evidence="1 6">Belongs to the copper/topaquinone oxidase family.</text>
</comment>
<evidence type="ECO:0000256" key="2">
    <source>
        <dbReference type="ARBA" id="ARBA00022723"/>
    </source>
</evidence>
<evidence type="ECO:0000256" key="7">
    <source>
        <dbReference type="SAM" id="MobiDB-lite"/>
    </source>
</evidence>
<dbReference type="InterPro" id="IPR015800">
    <property type="entry name" value="Cu_amine_oxidase_N2"/>
</dbReference>
<comment type="cofactor">
    <cofactor evidence="6">
        <name>Cu cation</name>
        <dbReference type="ChEBI" id="CHEBI:23378"/>
    </cofactor>
    <text evidence="6">Contains 1 topaquinone per subunit.</text>
</comment>
<keyword evidence="12" id="KW-1185">Reference proteome</keyword>
<sequence>MGEKHRRQIGQWRCVTVTLLLVCSVLVIAIMAVAIIKNRYLDERSARLCGDEDSVIDISEPEYPSVFHDLTSTEIRGLRRYLYSEAAKDLRLVKANLTSMGKSFIYTADIHLTDKIKVLFHTEMGGERPPREAKVIIFRGDARPPTVEEYIVGPLPAPSYHRLLKVENRPNPIPNAVKPYSLTELDATIGVKHLEKLDSDLAEILLESYDASFTNCKKKCLTLKFVPLSAEMDESQSRRLLFQAFYDIKHYSLYPVDLMVLFKSNETDASVYYIDRLFYGNQEFKSVDDLQDKYIEGSIKKSSISYPSLTASSKPSGDKPLTKEARRRHPRLVEPDGKRYKISHRKVDYMQWQFDFRLSPFTGPALFDIHLKKERHAYEVSLQEIAAFYYASNEGAKTSAFIHGSVLLGTHAKPLIPGADCPETATFINSTFMVEKSDDPFVAHRSMCIFEQYTGTPLRRHMAYATAEGGFYEGMADSSLVVRTILSIANNDYIIDYIFHQNGILETKVTSTGFLHGSYHHNNRFGHRLRDDLVGNLNHRLFNFKVDLDVFGTSNRYQTLDILSKKAGSKKNKFTQQVYRYDLKQTESESGYIYNYDRPKYHLFYNNKMKDKFFNPRAMRLYIQSMSNLRLPDDDKTSLPWAQHQITVTQYKPTEEFSSSPYAQFDGENPVVNFTQYSADNENLIDKDLVIWITVGMYHIPHTEDIPLTSTVDKQSTFYIIPFNYFPRDPSVDSQDGIRVQYNNSQNPADGVLIESHEELPGHRCITTPFNLTALTDNPDGLLQSKTKWSVL</sequence>
<evidence type="ECO:0000256" key="6">
    <source>
        <dbReference type="RuleBase" id="RU000672"/>
    </source>
</evidence>
<dbReference type="Pfam" id="PF02727">
    <property type="entry name" value="Cu_amine_oxidN2"/>
    <property type="match status" value="1"/>
</dbReference>
<keyword evidence="4 6" id="KW-0560">Oxidoreductase</keyword>
<keyword evidence="2 6" id="KW-0479">Metal-binding</keyword>
<evidence type="ECO:0000256" key="8">
    <source>
        <dbReference type="SAM" id="Phobius"/>
    </source>
</evidence>
<comment type="PTM">
    <text evidence="6">Topaquinone (TPQ) is generated by copper-dependent autoxidation of a specific tyrosyl residue.</text>
</comment>
<dbReference type="PRINTS" id="PR00766">
    <property type="entry name" value="CUDAOXIDASE"/>
</dbReference>
<dbReference type="PROSITE" id="PS01165">
    <property type="entry name" value="COPPER_AMINE_OXID_2"/>
    <property type="match status" value="1"/>
</dbReference>
<evidence type="ECO:0000256" key="4">
    <source>
        <dbReference type="ARBA" id="ARBA00023002"/>
    </source>
</evidence>
<evidence type="ECO:0000313" key="12">
    <source>
        <dbReference type="Proteomes" id="UP001347796"/>
    </source>
</evidence>
<dbReference type="AlphaFoldDB" id="A0AAN8KAR2"/>
<feature type="domain" description="Copper amine oxidase catalytic" evidence="9">
    <location>
        <begin position="331"/>
        <end position="731"/>
    </location>
</feature>
<dbReference type="PANTHER" id="PTHR10638">
    <property type="entry name" value="COPPER AMINE OXIDASE"/>
    <property type="match status" value="1"/>
</dbReference>
<protein>
    <recommendedName>
        <fullName evidence="6">Amine oxidase</fullName>
        <ecNumber evidence="6">1.4.3.-</ecNumber>
    </recommendedName>
</protein>
<dbReference type="InterPro" id="IPR015798">
    <property type="entry name" value="Cu_amine_oxidase_C"/>
</dbReference>
<dbReference type="InterPro" id="IPR049947">
    <property type="entry name" value="Cu_Am_Ox_Cu-bd"/>
</dbReference>
<dbReference type="InterPro" id="IPR036460">
    <property type="entry name" value="Cu_amine_oxidase_C_sf"/>
</dbReference>
<feature type="region of interest" description="Disordered" evidence="7">
    <location>
        <begin position="306"/>
        <end position="335"/>
    </location>
</feature>
<dbReference type="EMBL" id="JAZGQO010000003">
    <property type="protein sequence ID" value="KAK6189020.1"/>
    <property type="molecule type" value="Genomic_DNA"/>
</dbReference>
<dbReference type="Proteomes" id="UP001347796">
    <property type="component" value="Unassembled WGS sequence"/>
</dbReference>
<organism evidence="11 12">
    <name type="scientific">Patella caerulea</name>
    <name type="common">Rayed Mediterranean limpet</name>
    <dbReference type="NCBI Taxonomy" id="87958"/>
    <lineage>
        <taxon>Eukaryota</taxon>
        <taxon>Metazoa</taxon>
        <taxon>Spiralia</taxon>
        <taxon>Lophotrochozoa</taxon>
        <taxon>Mollusca</taxon>
        <taxon>Gastropoda</taxon>
        <taxon>Patellogastropoda</taxon>
        <taxon>Patelloidea</taxon>
        <taxon>Patellidae</taxon>
        <taxon>Patella</taxon>
    </lineage>
</organism>
<dbReference type="EC" id="1.4.3.-" evidence="6"/>
<feature type="domain" description="Copper amine oxidase N2-terminal" evidence="10">
    <location>
        <begin position="89"/>
        <end position="160"/>
    </location>
</feature>
<evidence type="ECO:0000259" key="9">
    <source>
        <dbReference type="Pfam" id="PF01179"/>
    </source>
</evidence>
<keyword evidence="5 6" id="KW-0186">Copper</keyword>
<dbReference type="GO" id="GO:0048038">
    <property type="term" value="F:quinone binding"/>
    <property type="evidence" value="ECO:0007669"/>
    <property type="project" value="InterPro"/>
</dbReference>
<dbReference type="Pfam" id="PF01179">
    <property type="entry name" value="Cu_amine_oxid"/>
    <property type="match status" value="1"/>
</dbReference>
<feature type="compositionally biased region" description="Polar residues" evidence="7">
    <location>
        <begin position="306"/>
        <end position="315"/>
    </location>
</feature>
<proteinExistence type="inferred from homology"/>
<evidence type="ECO:0000313" key="11">
    <source>
        <dbReference type="EMBL" id="KAK6189020.1"/>
    </source>
</evidence>
<gene>
    <name evidence="11" type="ORF">SNE40_005073</name>
</gene>
<dbReference type="InterPro" id="IPR000269">
    <property type="entry name" value="Cu_amine_oxidase"/>
</dbReference>
<name>A0AAN8KAR2_PATCE</name>
<keyword evidence="8" id="KW-1133">Transmembrane helix</keyword>
<evidence type="ECO:0000256" key="5">
    <source>
        <dbReference type="ARBA" id="ARBA00023008"/>
    </source>
</evidence>